<comment type="caution">
    <text evidence="1">The sequence shown here is derived from an EMBL/GenBank/DDBJ whole genome shotgun (WGS) entry which is preliminary data.</text>
</comment>
<evidence type="ECO:0008006" key="3">
    <source>
        <dbReference type="Google" id="ProtNLM"/>
    </source>
</evidence>
<dbReference type="SUPFAM" id="SSF56784">
    <property type="entry name" value="HAD-like"/>
    <property type="match status" value="1"/>
</dbReference>
<organism evidence="1 2">
    <name type="scientific">Fulvimarina endophytica</name>
    <dbReference type="NCBI Taxonomy" id="2293836"/>
    <lineage>
        <taxon>Bacteria</taxon>
        <taxon>Pseudomonadati</taxon>
        <taxon>Pseudomonadota</taxon>
        <taxon>Alphaproteobacteria</taxon>
        <taxon>Hyphomicrobiales</taxon>
        <taxon>Aurantimonadaceae</taxon>
        <taxon>Fulvimarina</taxon>
    </lineage>
</organism>
<dbReference type="Proteomes" id="UP000264310">
    <property type="component" value="Unassembled WGS sequence"/>
</dbReference>
<dbReference type="AlphaFoldDB" id="A0A371XAK2"/>
<dbReference type="Gene3D" id="3.40.50.1000">
    <property type="entry name" value="HAD superfamily/HAD-like"/>
    <property type="match status" value="1"/>
</dbReference>
<proteinExistence type="predicted"/>
<sequence length="324" mass="35389">MQKSGLALTKGHAAQLPHLSHPAPALFLHAKPQMQKDPPTMQVTRPLHDRIALAFDFDETLGESSIGVLVRVMGLDMEEWQEEFRAPLDDATWDSINARAYALITAGRARGRPLSRDVLREAAEEMKLYDEVCEMPERIREAAHAVAPGVNVDFTVISCGYVDLIEHSKIRSCFDRIWGSSLHFDEKGDAVFIKRALTHPEKARYMEALSKGFSILGANAPESTTKAVADEDKAVPPNQMIFVGDGASDLEAFQYVEANGGIAIAVRQNGGFAAAEKMHGRQRPTNLAPASYAEGGEMMQSLTYAVQSIASRIALSRLGQKGQG</sequence>
<dbReference type="EMBL" id="QURL01000001">
    <property type="protein sequence ID" value="RFC66267.1"/>
    <property type="molecule type" value="Genomic_DNA"/>
</dbReference>
<dbReference type="InterPro" id="IPR036412">
    <property type="entry name" value="HAD-like_sf"/>
</dbReference>
<accession>A0A371XAK2</accession>
<reference evidence="1 2" key="1">
    <citation type="submission" date="2018-08" db="EMBL/GenBank/DDBJ databases">
        <title>Fulvimarina sp. 85, whole genome shotgun sequence.</title>
        <authorList>
            <person name="Tuo L."/>
        </authorList>
    </citation>
    <scope>NUCLEOTIDE SEQUENCE [LARGE SCALE GENOMIC DNA]</scope>
    <source>
        <strain evidence="1 2">85</strain>
    </source>
</reference>
<dbReference type="InterPro" id="IPR023214">
    <property type="entry name" value="HAD_sf"/>
</dbReference>
<keyword evidence="2" id="KW-1185">Reference proteome</keyword>
<gene>
    <name evidence="1" type="ORF">DYI37_02115</name>
</gene>
<evidence type="ECO:0000313" key="2">
    <source>
        <dbReference type="Proteomes" id="UP000264310"/>
    </source>
</evidence>
<name>A0A371XAK2_9HYPH</name>
<protein>
    <recommendedName>
        <fullName evidence="3">Haloacid dehalogenase-like hydrolase</fullName>
    </recommendedName>
</protein>
<evidence type="ECO:0000313" key="1">
    <source>
        <dbReference type="EMBL" id="RFC66267.1"/>
    </source>
</evidence>
<dbReference type="CDD" id="cd01427">
    <property type="entry name" value="HAD_like"/>
    <property type="match status" value="1"/>
</dbReference>